<dbReference type="Proteomes" id="UP000473826">
    <property type="component" value="Unassembled WGS sequence"/>
</dbReference>
<evidence type="ECO:0000313" key="3">
    <source>
        <dbReference type="Proteomes" id="UP000473826"/>
    </source>
</evidence>
<dbReference type="AlphaFoldDB" id="A0A7D8V2X0"/>
<dbReference type="GO" id="GO:0005737">
    <property type="term" value="C:cytoplasm"/>
    <property type="evidence" value="ECO:0007669"/>
    <property type="project" value="TreeGrafter"/>
</dbReference>
<proteinExistence type="predicted"/>
<gene>
    <name evidence="2" type="ORF">VHUM_00273</name>
</gene>
<dbReference type="PANTHER" id="PTHR19321">
    <property type="entry name" value="PROTEIN REGULATOR OF CYTOKINESIS 1 PRC1-RELATED"/>
    <property type="match status" value="1"/>
</dbReference>
<reference evidence="2 3" key="1">
    <citation type="journal article" date="2019" name="PLoS Genet.">
        <title>Convergent evolution of linked mating-type loci in basidiomycete fungi.</title>
        <authorList>
            <person name="Sun S."/>
            <person name="Coelho M.A."/>
            <person name="Heitman J."/>
            <person name="Nowrousian M."/>
        </authorList>
    </citation>
    <scope>NUCLEOTIDE SEQUENCE [LARGE SCALE GENOMIC DNA]</scope>
    <source>
        <strain evidence="2 3">CBS 4282</strain>
    </source>
</reference>
<comment type="caution">
    <text evidence="2">The sequence shown here is derived from an EMBL/GenBank/DDBJ whole genome shotgun (WGS) entry which is preliminary data.</text>
</comment>
<name>A0A7D8V2X0_VANHU</name>
<organism evidence="2 3">
    <name type="scientific">Vanrija humicola</name>
    <name type="common">Yeast</name>
    <name type="synonym">Cryptococcus humicola</name>
    <dbReference type="NCBI Taxonomy" id="5417"/>
    <lineage>
        <taxon>Eukaryota</taxon>
        <taxon>Fungi</taxon>
        <taxon>Dikarya</taxon>
        <taxon>Basidiomycota</taxon>
        <taxon>Agaricomycotina</taxon>
        <taxon>Tremellomycetes</taxon>
        <taxon>Trichosporonales</taxon>
        <taxon>Trichosporonaceae</taxon>
        <taxon>Vanrija</taxon>
    </lineage>
</organism>
<dbReference type="GO" id="GO:0008017">
    <property type="term" value="F:microtubule binding"/>
    <property type="evidence" value="ECO:0007669"/>
    <property type="project" value="InterPro"/>
</dbReference>
<dbReference type="Gene3D" id="1.20.58.1520">
    <property type="match status" value="1"/>
</dbReference>
<dbReference type="OrthoDB" id="642895at2759"/>
<dbReference type="GO" id="GO:0051256">
    <property type="term" value="P:mitotic spindle midzone assembly"/>
    <property type="evidence" value="ECO:0007669"/>
    <property type="project" value="TreeGrafter"/>
</dbReference>
<evidence type="ECO:0000313" key="2">
    <source>
        <dbReference type="EMBL" id="TXT15770.1"/>
    </source>
</evidence>
<dbReference type="GO" id="GO:1990023">
    <property type="term" value="C:mitotic spindle midzone"/>
    <property type="evidence" value="ECO:0007669"/>
    <property type="project" value="TreeGrafter"/>
</dbReference>
<feature type="region of interest" description="Disordered" evidence="1">
    <location>
        <begin position="661"/>
        <end position="695"/>
    </location>
</feature>
<protein>
    <submittedName>
        <fullName evidence="2">Uncharacterized protein</fullName>
    </submittedName>
</protein>
<keyword evidence="3" id="KW-1185">Reference proteome</keyword>
<dbReference type="PANTHER" id="PTHR19321:SF41">
    <property type="entry name" value="FASCETTO-RELATED"/>
    <property type="match status" value="1"/>
</dbReference>
<feature type="region of interest" description="Disordered" evidence="1">
    <location>
        <begin position="559"/>
        <end position="596"/>
    </location>
</feature>
<evidence type="ECO:0000256" key="1">
    <source>
        <dbReference type="SAM" id="MobiDB-lite"/>
    </source>
</evidence>
<accession>A0A7D8V2X0</accession>
<sequence>MDAQSYIEEQIPLLKSLHAQLALPPTALAEDQARIDAAVRNAIVSVVRSREDEVAVWEARIADGKRVLSALARALGDRGRSVVAAVRRESEQGETPQPLPSQHERIIKQADELELVYEERLAKIEKLCDTLSELSILLGPGFEPPAPLQPVPGSAPLAAAAPRAASRQSLGAAAALAAQTTLLAPTTNTNKRTSGRQASNAAVAEQRNECWLDVSEDVLATMQAALDRALAERDVRLRNLETNFNDLIWYHAELVMPPLGLGQFPEHLLPPREDEETPGAHERYERALDRIMSLNAVPSGEEDGVEIQGMDGIEPEIGLTNWADTLLEIWIAEKDRRDDEIQQLYEKIEPLWTRLDVPKDVIDLFIESNRGSGESTIRAYEEELERVLEIRRTSLSSFVLGVRREIEMLQDSLMMSDDEKGEFGAFIDDEYTEELLKEHEDEAARLRARVEVMGPLLHRVKEWLVLKANEEELEANANDPNRFKKRGKAMLEEAKMRTRVEKLKPKIEAELLKAVPQWEAEHGQLFLAAGERVVDTIENALAAKEAAKEAKKRAKMGMGAAPALPRGATPAPGQRSASVMSTTRKRTAPTPAGAGVKRSRIVSAGSVVSVASTSTTASRLPNGRRAVPATPTPASGFSNMRRFGQPALSARANAPVHAAPDVFNPAPQPQRPRLVGGLPSPDERKARRQSFKPRQSIANGLLANRGLMGVAEVADETEYDDYF</sequence>
<dbReference type="Pfam" id="PF03999">
    <property type="entry name" value="MAP65_ASE1"/>
    <property type="match status" value="1"/>
</dbReference>
<feature type="region of interest" description="Disordered" evidence="1">
    <location>
        <begin position="615"/>
        <end position="639"/>
    </location>
</feature>
<dbReference type="InterPro" id="IPR007145">
    <property type="entry name" value="MAP65_Ase1_PRC1"/>
</dbReference>
<dbReference type="EMBL" id="QKWK01000001">
    <property type="protein sequence ID" value="TXT15770.1"/>
    <property type="molecule type" value="Genomic_DNA"/>
</dbReference>